<proteinExistence type="predicted"/>
<keyword evidence="2" id="KW-1185">Reference proteome</keyword>
<sequence>MLSINTLSADQELLEVINKLPDNEEKKDYLQKLKTTLEQPSSSRRKAQLLDEMIDNGGFPLNTEPNILREMIAPPNIVNKGASDVKYSKNEVFADLVEEMDAIINRDGTLAKCEIYGEVQVNCHIPGLGNPVKFFHLCLQMDNLSLSYRVRKLQNTPIYVKPQLTSDEGTCRFSVLVGIRNNPGKTIDSVTVEFQLPPCILSTDLTSNHGTVNIFANKICSWSIGRIPKDKSPSLSGTFVLEDGLKRLRVFPTLQVSFRIMGVALSGVKIDKLDLKTVPYSFYKGFRPLTRAGEFEVRS</sequence>
<evidence type="ECO:0000313" key="1">
    <source>
        <dbReference type="EMBL" id="KAI4347665.1"/>
    </source>
</evidence>
<comment type="caution">
    <text evidence="1">The sequence shown here is derived from an EMBL/GenBank/DDBJ whole genome shotgun (WGS) entry which is preliminary data.</text>
</comment>
<protein>
    <submittedName>
        <fullName evidence="1">Uncharacterized protein</fullName>
    </submittedName>
</protein>
<name>A0ACB9PFY1_BAUVA</name>
<reference evidence="1 2" key="1">
    <citation type="journal article" date="2022" name="DNA Res.">
        <title>Chromosomal-level genome assembly of the orchid tree Bauhinia variegata (Leguminosae; Cercidoideae) supports the allotetraploid origin hypothesis of Bauhinia.</title>
        <authorList>
            <person name="Zhong Y."/>
            <person name="Chen Y."/>
            <person name="Zheng D."/>
            <person name="Pang J."/>
            <person name="Liu Y."/>
            <person name="Luo S."/>
            <person name="Meng S."/>
            <person name="Qian L."/>
            <person name="Wei D."/>
            <person name="Dai S."/>
            <person name="Zhou R."/>
        </authorList>
    </citation>
    <scope>NUCLEOTIDE SEQUENCE [LARGE SCALE GENOMIC DNA]</scope>
    <source>
        <strain evidence="1">BV-YZ2020</strain>
    </source>
</reference>
<accession>A0ACB9PFY1</accession>
<dbReference type="EMBL" id="CM039429">
    <property type="protein sequence ID" value="KAI4347665.1"/>
    <property type="molecule type" value="Genomic_DNA"/>
</dbReference>
<dbReference type="Proteomes" id="UP000828941">
    <property type="component" value="Chromosome 4"/>
</dbReference>
<organism evidence="1 2">
    <name type="scientific">Bauhinia variegata</name>
    <name type="common">Purple orchid tree</name>
    <name type="synonym">Phanera variegata</name>
    <dbReference type="NCBI Taxonomy" id="167791"/>
    <lineage>
        <taxon>Eukaryota</taxon>
        <taxon>Viridiplantae</taxon>
        <taxon>Streptophyta</taxon>
        <taxon>Embryophyta</taxon>
        <taxon>Tracheophyta</taxon>
        <taxon>Spermatophyta</taxon>
        <taxon>Magnoliopsida</taxon>
        <taxon>eudicotyledons</taxon>
        <taxon>Gunneridae</taxon>
        <taxon>Pentapetalae</taxon>
        <taxon>rosids</taxon>
        <taxon>fabids</taxon>
        <taxon>Fabales</taxon>
        <taxon>Fabaceae</taxon>
        <taxon>Cercidoideae</taxon>
        <taxon>Cercideae</taxon>
        <taxon>Bauhiniinae</taxon>
        <taxon>Bauhinia</taxon>
    </lineage>
</organism>
<evidence type="ECO:0000313" key="2">
    <source>
        <dbReference type="Proteomes" id="UP000828941"/>
    </source>
</evidence>
<gene>
    <name evidence="1" type="ORF">L6164_008456</name>
</gene>